<reference evidence="1 2" key="1">
    <citation type="submission" date="2020-08" db="EMBL/GenBank/DDBJ databases">
        <title>Genomic Encyclopedia of Type Strains, Phase III (KMG-III): the genomes of soil and plant-associated and newly described type strains.</title>
        <authorList>
            <person name="Whitman W."/>
        </authorList>
    </citation>
    <scope>NUCLEOTIDE SEQUENCE [LARGE SCALE GENOMIC DNA]</scope>
    <source>
        <strain evidence="1 2">CECT 4462</strain>
    </source>
</reference>
<sequence length="1165" mass="132859">MTTLQTLSSLTQGNIAARNKDYVTAIAHYMYAARNTPELAKILTCNIRMAQRKYRHQRDKVSRLRIAICSTSLVDGRSGRIHAFTNIYNDFADIELIGISSQLGHPEEEAARAGSASKPNRFLAILDDNNSLNKVIDFISSSPFDSLHLFNPCVRTLLIGTLYKIIWNAKVLIDIDDEALLLEDLELTGVLDTYTHENQAYPSLSSLKSEEWLKISLNFAKEFDGITASSTAVQQRFGGELISHALEEKNILKLKHSIENTTSRSLSQAMAKLASIFIPQLAQLLQEQKNPSLYHLESDTLVQYRPENQKTLSDSATVELITSAVEPPQVKFELNKHILEKINKLNLFNANWYIKEYSLNISTQEALQHYFIHGIEQDLNPSDRFNTSFYKRSNPDIVSSGVNPFIHYATQGVNEGRQPLPIENTVALSNSGSSQSYSAQLDDYTLGKINTLNLFDANWYINEYSLNITTNEALDHYLNFGIEQNFNPSNKFNTRYYKRSNPDVMNFGANPFIHYAVQGVNEGRLPLPLDLAQISTEQKIIDQQYVPYRKIDSIEVKTPAKVICFYLPQFHAIPENDKWWGTGFTEWTNVKPAQPQFEGHYQPHEPDVFGYYNLLDTEVQRKQVELAKNYGVGGFCFYYYWFGGKRLLEKPVENYLNDKSLNLPFCLCWANENWSRRWDGLENDILMGQNHCPEDDLAFIKSLAPYLKDSRYIRIGGKPLVIIYRPGLFPDPMGTGKFWRQWCRENGIGEIHLALTHSFEKTPPYEYGYDSVVEFPPNNTGIPNITAQIEGINEDFAGSIYDWGTLVKRSEDYITPEYPVFRGVCPSWDNTARKKKKGSILYGSSPRQYQNWLFNAIADTSKRWKGTDRLVFVNAWNEWAEGAHLEPDARYGFAYLEATRNALLKASLCLEQHKPSVDNDTLAVVVHSFYPDILEEIIERLKKTGNTQLKLFVTCPEDKASEVENILARSGFEHLLLPTTNRGRDVLPFFKILPHIFNGHHRTILKLHTKKSKHRDDGDKWRDDLYEKLISSMTGAQHLFKEVPEIGMIGPAGHILPMDSYWGSNEKNVLKLAARLGISQEQVFDLPFIAGTMFFCRTISLLPLYKLVAEDDFELEAGQTDGTFAHAMERIFPILMISLNLKIIDTDNNDSKGTNISEYAYAQKG</sequence>
<dbReference type="InterPro" id="IPR032719">
    <property type="entry name" value="WbsX"/>
</dbReference>
<dbReference type="CDD" id="cd11579">
    <property type="entry name" value="Glyco_tran_WbsX"/>
    <property type="match status" value="1"/>
</dbReference>
<keyword evidence="2" id="KW-1185">Reference proteome</keyword>
<dbReference type="PANTHER" id="PTHR41244:SF1">
    <property type="entry name" value="GLYCOSYLTRANSFERASE"/>
    <property type="match status" value="1"/>
</dbReference>
<dbReference type="RefSeq" id="WP_183165457.1">
    <property type="nucleotide sequence ID" value="NZ_JACHXI010000003.1"/>
</dbReference>
<dbReference type="InterPro" id="IPR007739">
    <property type="entry name" value="RgpF"/>
</dbReference>
<dbReference type="AlphaFoldDB" id="A0A839SZZ3"/>
<protein>
    <submittedName>
        <fullName evidence="1">Lipopolysaccharide biosynthesis protein</fullName>
    </submittedName>
</protein>
<organism evidence="1 2">
    <name type="scientific">Azomonas macrocytogenes</name>
    <name type="common">Azotobacter macrocytogenes</name>
    <dbReference type="NCBI Taxonomy" id="69962"/>
    <lineage>
        <taxon>Bacteria</taxon>
        <taxon>Pseudomonadati</taxon>
        <taxon>Pseudomonadota</taxon>
        <taxon>Gammaproteobacteria</taxon>
        <taxon>Pseudomonadales</taxon>
        <taxon>Pseudomonadaceae</taxon>
        <taxon>Azomonas</taxon>
    </lineage>
</organism>
<dbReference type="Proteomes" id="UP000549250">
    <property type="component" value="Unassembled WGS sequence"/>
</dbReference>
<comment type="caution">
    <text evidence="1">The sequence shown here is derived from an EMBL/GenBank/DDBJ whole genome shotgun (WGS) entry which is preliminary data.</text>
</comment>
<dbReference type="Pfam" id="PF14307">
    <property type="entry name" value="Glyco_tran_WbsX"/>
    <property type="match status" value="1"/>
</dbReference>
<gene>
    <name evidence="1" type="ORF">FHR87_000841</name>
</gene>
<dbReference type="PANTHER" id="PTHR41244">
    <property type="entry name" value="RHAMNAN SYNTHESIS F"/>
    <property type="match status" value="1"/>
</dbReference>
<evidence type="ECO:0000313" key="1">
    <source>
        <dbReference type="EMBL" id="MBB3102458.1"/>
    </source>
</evidence>
<name>A0A839SZZ3_AZOMA</name>
<dbReference type="EMBL" id="JACHXI010000003">
    <property type="protein sequence ID" value="MBB3102458.1"/>
    <property type="molecule type" value="Genomic_DNA"/>
</dbReference>
<proteinExistence type="predicted"/>
<dbReference type="Pfam" id="PF05045">
    <property type="entry name" value="RgpF"/>
    <property type="match status" value="1"/>
</dbReference>
<evidence type="ECO:0000313" key="2">
    <source>
        <dbReference type="Proteomes" id="UP000549250"/>
    </source>
</evidence>
<dbReference type="Gene3D" id="3.20.20.80">
    <property type="entry name" value="Glycosidases"/>
    <property type="match status" value="1"/>
</dbReference>
<accession>A0A839SZZ3</accession>